<evidence type="ECO:0000313" key="1">
    <source>
        <dbReference type="EMBL" id="KHJ79679.1"/>
    </source>
</evidence>
<keyword evidence="2" id="KW-1185">Reference proteome</keyword>
<protein>
    <submittedName>
        <fullName evidence="1">Uncharacterized protein</fullName>
    </submittedName>
</protein>
<dbReference type="OrthoDB" id="1099063at2759"/>
<sequence length="310" mass="34151">MAATFTAIDLAPVLVTVVDVVVHVREAVIAAGAVEAQGEDAAVRAAVALLRKDQEEDVIQAVLAAAGLQTRRVARDAAADHQNVISVLQRALPKRHLAEAQHRRRRGALVDLSHRPRRRGQSLRQRERVAALLPKMIKEILRAAHLQRKQEDLVVPRGKVQTAIAAFLLVVINREAEVQLQKRMVEANHRIMETARGLVLAVAIGVDPIAVVAEVQKRMENVEDPPAIAVDLIAINGKVSTAVALHPVTSRIQNRVLRLSKVTYSEFSALLHLQYAHSNVLCCLRGYEETVAWRLHTATSFPCCSFVIYV</sequence>
<gene>
    <name evidence="1" type="ORF">OESDEN_20668</name>
</gene>
<dbReference type="EMBL" id="KN603779">
    <property type="protein sequence ID" value="KHJ79679.1"/>
    <property type="molecule type" value="Genomic_DNA"/>
</dbReference>
<organism evidence="1 2">
    <name type="scientific">Oesophagostomum dentatum</name>
    <name type="common">Nodular worm</name>
    <dbReference type="NCBI Taxonomy" id="61180"/>
    <lineage>
        <taxon>Eukaryota</taxon>
        <taxon>Metazoa</taxon>
        <taxon>Ecdysozoa</taxon>
        <taxon>Nematoda</taxon>
        <taxon>Chromadorea</taxon>
        <taxon>Rhabditida</taxon>
        <taxon>Rhabditina</taxon>
        <taxon>Rhabditomorpha</taxon>
        <taxon>Strongyloidea</taxon>
        <taxon>Strongylidae</taxon>
        <taxon>Oesophagostomum</taxon>
    </lineage>
</organism>
<evidence type="ECO:0000313" key="2">
    <source>
        <dbReference type="Proteomes" id="UP000053660"/>
    </source>
</evidence>
<dbReference type="Proteomes" id="UP000053660">
    <property type="component" value="Unassembled WGS sequence"/>
</dbReference>
<accession>A0A0B1S439</accession>
<name>A0A0B1S439_OESDE</name>
<proteinExistence type="predicted"/>
<dbReference type="AlphaFoldDB" id="A0A0B1S439"/>
<reference evidence="1 2" key="1">
    <citation type="submission" date="2014-03" db="EMBL/GenBank/DDBJ databases">
        <title>Draft genome of the hookworm Oesophagostomum dentatum.</title>
        <authorList>
            <person name="Mitreva M."/>
        </authorList>
    </citation>
    <scope>NUCLEOTIDE SEQUENCE [LARGE SCALE GENOMIC DNA]</scope>
    <source>
        <strain evidence="1 2">OD-Hann</strain>
    </source>
</reference>